<keyword evidence="8" id="KW-1185">Reference proteome</keyword>
<feature type="transmembrane region" description="Helical" evidence="6">
    <location>
        <begin position="191"/>
        <end position="209"/>
    </location>
</feature>
<reference evidence="9" key="1">
    <citation type="submission" date="2020-12" db="UniProtKB">
        <authorList>
            <consortium name="WormBaseParasite"/>
        </authorList>
    </citation>
    <scope>IDENTIFICATION</scope>
    <source>
        <strain evidence="9">MHco3</strain>
    </source>
</reference>
<dbReference type="Pfam" id="PF01490">
    <property type="entry name" value="Aa_trans"/>
    <property type="match status" value="1"/>
</dbReference>
<evidence type="ECO:0000256" key="1">
    <source>
        <dbReference type="ARBA" id="ARBA00004141"/>
    </source>
</evidence>
<feature type="transmembrane region" description="Helical" evidence="6">
    <location>
        <begin position="402"/>
        <end position="428"/>
    </location>
</feature>
<dbReference type="GO" id="GO:0005774">
    <property type="term" value="C:vacuolar membrane"/>
    <property type="evidence" value="ECO:0007669"/>
    <property type="project" value="TreeGrafter"/>
</dbReference>
<keyword evidence="4 6" id="KW-0472">Membrane</keyword>
<dbReference type="WBParaSite" id="HCON_00034970-00001">
    <property type="protein sequence ID" value="HCON_00034970-00001"/>
    <property type="gene ID" value="HCON_00034970"/>
</dbReference>
<evidence type="ECO:0000313" key="8">
    <source>
        <dbReference type="Proteomes" id="UP000025227"/>
    </source>
</evidence>
<protein>
    <submittedName>
        <fullName evidence="9">Aa_trans domain-containing protein</fullName>
    </submittedName>
</protein>
<evidence type="ECO:0000256" key="2">
    <source>
        <dbReference type="ARBA" id="ARBA00022692"/>
    </source>
</evidence>
<keyword evidence="2 6" id="KW-0812">Transmembrane</keyword>
<evidence type="ECO:0000256" key="4">
    <source>
        <dbReference type="ARBA" id="ARBA00023136"/>
    </source>
</evidence>
<evidence type="ECO:0000256" key="3">
    <source>
        <dbReference type="ARBA" id="ARBA00022989"/>
    </source>
</evidence>
<dbReference type="Proteomes" id="UP000025227">
    <property type="component" value="Unplaced"/>
</dbReference>
<name>A0A7I4Y256_HAECO</name>
<keyword evidence="3 6" id="KW-1133">Transmembrane helix</keyword>
<dbReference type="GO" id="GO:0015179">
    <property type="term" value="F:L-amino acid transmembrane transporter activity"/>
    <property type="evidence" value="ECO:0007669"/>
    <property type="project" value="TreeGrafter"/>
</dbReference>
<dbReference type="AlphaFoldDB" id="A0A7I4Y256"/>
<evidence type="ECO:0000313" key="9">
    <source>
        <dbReference type="WBParaSite" id="HCON_00034970-00001"/>
    </source>
</evidence>
<comment type="subcellular location">
    <subcellularLocation>
        <location evidence="1">Membrane</location>
        <topology evidence="1">Multi-pass membrane protein</topology>
    </subcellularLocation>
</comment>
<feature type="transmembrane region" description="Helical" evidence="6">
    <location>
        <begin position="440"/>
        <end position="462"/>
    </location>
</feature>
<dbReference type="PANTHER" id="PTHR22950">
    <property type="entry name" value="AMINO ACID TRANSPORTER"/>
    <property type="match status" value="1"/>
</dbReference>
<feature type="transmembrane region" description="Helical" evidence="6">
    <location>
        <begin position="246"/>
        <end position="264"/>
    </location>
</feature>
<dbReference type="OrthoDB" id="1684102at2759"/>
<dbReference type="PANTHER" id="PTHR22950:SF217">
    <property type="entry name" value="AMINO ACID TRANSPORTER TRANSMEMBRANE DOMAIN-CONTAINING PROTEIN"/>
    <property type="match status" value="1"/>
</dbReference>
<evidence type="ECO:0000259" key="7">
    <source>
        <dbReference type="Pfam" id="PF01490"/>
    </source>
</evidence>
<feature type="transmembrane region" description="Helical" evidence="6">
    <location>
        <begin position="68"/>
        <end position="90"/>
    </location>
</feature>
<sequence length="475" mass="52732">MTLSSTVSDIDQRLPSKSDQSSVIRVSAKKPEEEEKKISATFALVNLMKGMVGPGCLSLPLAFKQGGLWASFGVDFLLGIISIICMVKIVKCAQYLCKRFHMANSSMVAIRASRRRNKCGPLDYGQMAEVAFASSYKPLVKFRFVARWFVNCCLIFLQVGICSVYYIFVVDHAKEIVDKFWPDNGLNRNDYFGFVLPAFLILSLVRGIFILSYVSMFGNILMTASLSIVLYELATAQHIPTSKLPAFTNINGIVMAAGSILYSLEGQAMVLPLENKMKHPKDMDGVNGVLSTGVSLVTLIYAACGFYGYITYGDSVQGSVTLNLSDTPLNFSVKCMLLCVVYSSFLIQQYPIVEMLWPLAKQPLRARNTKRAYIIVLEYLFRFSLVFVVLGLAWLIPNLDEIIPLVGVTSGMLLALVLPAVLEMVVFIEDWRANYTTLKLSVHVILDCFYALLGLFFVITGLQANIKNLMHGESS</sequence>
<feature type="transmembrane region" description="Helical" evidence="6">
    <location>
        <begin position="285"/>
        <end position="311"/>
    </location>
</feature>
<feature type="transmembrane region" description="Helical" evidence="6">
    <location>
        <begin position="373"/>
        <end position="396"/>
    </location>
</feature>
<proteinExistence type="predicted"/>
<feature type="domain" description="Amino acid transporter transmembrane" evidence="7">
    <location>
        <begin position="36"/>
        <end position="463"/>
    </location>
</feature>
<organism evidence="8 9">
    <name type="scientific">Haemonchus contortus</name>
    <name type="common">Barber pole worm</name>
    <dbReference type="NCBI Taxonomy" id="6289"/>
    <lineage>
        <taxon>Eukaryota</taxon>
        <taxon>Metazoa</taxon>
        <taxon>Ecdysozoa</taxon>
        <taxon>Nematoda</taxon>
        <taxon>Chromadorea</taxon>
        <taxon>Rhabditida</taxon>
        <taxon>Rhabditina</taxon>
        <taxon>Rhabditomorpha</taxon>
        <taxon>Strongyloidea</taxon>
        <taxon>Trichostrongylidae</taxon>
        <taxon>Haemonchus</taxon>
    </lineage>
</organism>
<evidence type="ECO:0000256" key="6">
    <source>
        <dbReference type="SAM" id="Phobius"/>
    </source>
</evidence>
<evidence type="ECO:0000256" key="5">
    <source>
        <dbReference type="SAM" id="MobiDB-lite"/>
    </source>
</evidence>
<feature type="transmembrane region" description="Helical" evidence="6">
    <location>
        <begin position="148"/>
        <end position="168"/>
    </location>
</feature>
<dbReference type="InterPro" id="IPR013057">
    <property type="entry name" value="AA_transpt_TM"/>
</dbReference>
<feature type="region of interest" description="Disordered" evidence="5">
    <location>
        <begin position="1"/>
        <end position="26"/>
    </location>
</feature>
<accession>A0A7I4Y256</accession>